<dbReference type="PROSITE" id="PS50060">
    <property type="entry name" value="MAM_2"/>
    <property type="match status" value="1"/>
</dbReference>
<evidence type="ECO:0000256" key="2">
    <source>
        <dbReference type="PROSITE-ProRule" id="PRU00124"/>
    </source>
</evidence>
<organism evidence="4 5">
    <name type="scientific">Clarias magur</name>
    <name type="common">Asian catfish</name>
    <name type="synonym">Macropteronotus magur</name>
    <dbReference type="NCBI Taxonomy" id="1594786"/>
    <lineage>
        <taxon>Eukaryota</taxon>
        <taxon>Metazoa</taxon>
        <taxon>Chordata</taxon>
        <taxon>Craniata</taxon>
        <taxon>Vertebrata</taxon>
        <taxon>Euteleostomi</taxon>
        <taxon>Actinopterygii</taxon>
        <taxon>Neopterygii</taxon>
        <taxon>Teleostei</taxon>
        <taxon>Ostariophysi</taxon>
        <taxon>Siluriformes</taxon>
        <taxon>Clariidae</taxon>
        <taxon>Clarias</taxon>
    </lineage>
</organism>
<dbReference type="PROSITE" id="PS01209">
    <property type="entry name" value="LDLRA_1"/>
    <property type="match status" value="1"/>
</dbReference>
<dbReference type="SUPFAM" id="SSF57424">
    <property type="entry name" value="LDL receptor-like module"/>
    <property type="match status" value="1"/>
</dbReference>
<dbReference type="SUPFAM" id="SSF49899">
    <property type="entry name" value="Concanavalin A-like lectins/glucanases"/>
    <property type="match status" value="1"/>
</dbReference>
<feature type="domain" description="MAM" evidence="3">
    <location>
        <begin position="1"/>
        <end position="77"/>
    </location>
</feature>
<dbReference type="InterPro" id="IPR002172">
    <property type="entry name" value="LDrepeatLR_classA_rpt"/>
</dbReference>
<evidence type="ECO:0000313" key="5">
    <source>
        <dbReference type="Proteomes" id="UP000727407"/>
    </source>
</evidence>
<dbReference type="OrthoDB" id="412155at2759"/>
<dbReference type="PROSITE" id="PS50068">
    <property type="entry name" value="LDLRA_2"/>
    <property type="match status" value="1"/>
</dbReference>
<comment type="caution">
    <text evidence="2">Lacks conserved residue(s) required for the propagation of feature annotation.</text>
</comment>
<evidence type="ECO:0000259" key="3">
    <source>
        <dbReference type="PROSITE" id="PS50060"/>
    </source>
</evidence>
<feature type="non-terminal residue" evidence="4">
    <location>
        <position position="120"/>
    </location>
</feature>
<feature type="non-terminal residue" evidence="4">
    <location>
        <position position="1"/>
    </location>
</feature>
<comment type="caution">
    <text evidence="4">The sequence shown here is derived from an EMBL/GenBank/DDBJ whole genome shotgun (WGS) entry which is preliminary data.</text>
</comment>
<reference evidence="4" key="1">
    <citation type="submission" date="2020-07" db="EMBL/GenBank/DDBJ databases">
        <title>Clarias magur genome sequencing, assembly and annotation.</title>
        <authorList>
            <person name="Kushwaha B."/>
            <person name="Kumar R."/>
            <person name="Das P."/>
            <person name="Joshi C.G."/>
            <person name="Kumar D."/>
            <person name="Nagpure N.S."/>
            <person name="Pandey M."/>
            <person name="Agarwal S."/>
            <person name="Srivastava S."/>
            <person name="Singh M."/>
            <person name="Sahoo L."/>
            <person name="Jayasankar P."/>
            <person name="Meher P.K."/>
            <person name="Koringa P.G."/>
            <person name="Iquebal M.A."/>
            <person name="Das S.P."/>
            <person name="Bit A."/>
            <person name="Patnaik S."/>
            <person name="Patel N."/>
            <person name="Shah T.M."/>
            <person name="Hinsu A."/>
            <person name="Jena J.K."/>
        </authorList>
    </citation>
    <scope>NUCLEOTIDE SEQUENCE</scope>
    <source>
        <strain evidence="4">CIFAMagur01</strain>
        <tissue evidence="4">Testis</tissue>
    </source>
</reference>
<keyword evidence="5" id="KW-1185">Reference proteome</keyword>
<evidence type="ECO:0000313" key="4">
    <source>
        <dbReference type="EMBL" id="KAF5889492.1"/>
    </source>
</evidence>
<dbReference type="Pfam" id="PF00629">
    <property type="entry name" value="MAM"/>
    <property type="match status" value="1"/>
</dbReference>
<dbReference type="Pfam" id="PF00057">
    <property type="entry name" value="Ldl_recept_a"/>
    <property type="match status" value="1"/>
</dbReference>
<evidence type="ECO:0000256" key="1">
    <source>
        <dbReference type="ARBA" id="ARBA00023157"/>
    </source>
</evidence>
<proteinExistence type="predicted"/>
<dbReference type="Gene3D" id="4.10.400.10">
    <property type="entry name" value="Low-density Lipoprotein Receptor"/>
    <property type="match status" value="1"/>
</dbReference>
<accession>A0A8J4U4Q8</accession>
<dbReference type="InterPro" id="IPR023415">
    <property type="entry name" value="LDLR_class-A_CS"/>
</dbReference>
<dbReference type="AlphaFoldDB" id="A0A8J4U4Q8"/>
<dbReference type="Gene3D" id="2.60.120.200">
    <property type="match status" value="1"/>
</dbReference>
<name>A0A8J4U4Q8_CLAMG</name>
<dbReference type="Proteomes" id="UP000727407">
    <property type="component" value="Unassembled WGS sequence"/>
</dbReference>
<dbReference type="EMBL" id="QNUK01000804">
    <property type="protein sequence ID" value="KAF5889492.1"/>
    <property type="molecule type" value="Genomic_DNA"/>
</dbReference>
<dbReference type="GO" id="GO:0016020">
    <property type="term" value="C:membrane"/>
    <property type="evidence" value="ECO:0007669"/>
    <property type="project" value="InterPro"/>
</dbReference>
<dbReference type="InterPro" id="IPR013320">
    <property type="entry name" value="ConA-like_dom_sf"/>
</dbReference>
<dbReference type="InterPro" id="IPR000998">
    <property type="entry name" value="MAM_dom"/>
</dbReference>
<dbReference type="SMART" id="SM00192">
    <property type="entry name" value="LDLa"/>
    <property type="match status" value="1"/>
</dbReference>
<gene>
    <name evidence="4" type="primary">malrd1</name>
    <name evidence="4" type="ORF">DAT39_020811</name>
</gene>
<dbReference type="InterPro" id="IPR036055">
    <property type="entry name" value="LDL_receptor-like_sf"/>
</dbReference>
<keyword evidence="1 2" id="KW-1015">Disulfide bond</keyword>
<protein>
    <submittedName>
        <fullName evidence="4">MAM and LDL-receptor class A domain-containing protein 1</fullName>
    </submittedName>
</protein>
<feature type="disulfide bond" evidence="2">
    <location>
        <begin position="105"/>
        <end position="120"/>
    </location>
</feature>
<dbReference type="CDD" id="cd00112">
    <property type="entry name" value="LDLa"/>
    <property type="match status" value="1"/>
</dbReference>
<sequence length="120" mass="13564">HYTAGISVGAANMYLRIQDNLTVLWRTLYHQGYFWQPVTVQLGRQTKPFHILLSKLSLGVYDGISALDDITFHNCSLPQPMDKCPTPEYFHCGRSRACVDHLKLCDLVDDCGDGTDEENC</sequence>